<gene>
    <name evidence="1" type="ORF">Ahy_B04g070239</name>
</gene>
<evidence type="ECO:0000313" key="1">
    <source>
        <dbReference type="EMBL" id="RYR13016.1"/>
    </source>
</evidence>
<dbReference type="EMBL" id="SDMP01000014">
    <property type="protein sequence ID" value="RYR13016.1"/>
    <property type="molecule type" value="Genomic_DNA"/>
</dbReference>
<dbReference type="Proteomes" id="UP000289738">
    <property type="component" value="Chromosome B04"/>
</dbReference>
<evidence type="ECO:0000313" key="2">
    <source>
        <dbReference type="Proteomes" id="UP000289738"/>
    </source>
</evidence>
<comment type="caution">
    <text evidence="1">The sequence shown here is derived from an EMBL/GenBank/DDBJ whole genome shotgun (WGS) entry which is preliminary data.</text>
</comment>
<keyword evidence="2" id="KW-1185">Reference proteome</keyword>
<dbReference type="UniPathway" id="UPA00378"/>
<name>A0A444ZFP0_ARAHY</name>
<reference evidence="1 2" key="1">
    <citation type="submission" date="2019-01" db="EMBL/GenBank/DDBJ databases">
        <title>Sequencing of cultivated peanut Arachis hypogaea provides insights into genome evolution and oil improvement.</title>
        <authorList>
            <person name="Chen X."/>
        </authorList>
    </citation>
    <scope>NUCLEOTIDE SEQUENCE [LARGE SCALE GENOMIC DNA]</scope>
    <source>
        <strain evidence="2">cv. Fuhuasheng</strain>
        <tissue evidence="1">Leaves</tissue>
    </source>
</reference>
<protein>
    <submittedName>
        <fullName evidence="1">Uncharacterized protein</fullName>
    </submittedName>
</protein>
<accession>A0A444ZFP0</accession>
<dbReference type="AlphaFoldDB" id="A0A444ZFP0"/>
<organism evidence="1 2">
    <name type="scientific">Arachis hypogaea</name>
    <name type="common">Peanut</name>
    <dbReference type="NCBI Taxonomy" id="3818"/>
    <lineage>
        <taxon>Eukaryota</taxon>
        <taxon>Viridiplantae</taxon>
        <taxon>Streptophyta</taxon>
        <taxon>Embryophyta</taxon>
        <taxon>Tracheophyta</taxon>
        <taxon>Spermatophyta</taxon>
        <taxon>Magnoliopsida</taxon>
        <taxon>eudicotyledons</taxon>
        <taxon>Gunneridae</taxon>
        <taxon>Pentapetalae</taxon>
        <taxon>rosids</taxon>
        <taxon>fabids</taxon>
        <taxon>Fabales</taxon>
        <taxon>Fabaceae</taxon>
        <taxon>Papilionoideae</taxon>
        <taxon>50 kb inversion clade</taxon>
        <taxon>dalbergioids sensu lato</taxon>
        <taxon>Dalbergieae</taxon>
        <taxon>Pterocarpus clade</taxon>
        <taxon>Arachis</taxon>
    </lineage>
</organism>
<proteinExistence type="predicted"/>
<dbReference type="STRING" id="3818.A0A444ZFP0"/>
<sequence length="86" mass="9494">MELAAAKQEGFVSKQLLETNGTYSEGRPLVMIGILTIFGRQKNRDAIRNAWMGSGAALKKLEDGKGIVARLVIGRRFKFLLLIFLG</sequence>